<evidence type="ECO:0000256" key="1">
    <source>
        <dbReference type="ARBA" id="ARBA00006432"/>
    </source>
</evidence>
<comment type="caution">
    <text evidence="5">The sequence shown here is derived from an EMBL/GenBank/DDBJ whole genome shotgun (WGS) entry which is preliminary data.</text>
</comment>
<dbReference type="InterPro" id="IPR042099">
    <property type="entry name" value="ANL_N_sf"/>
</dbReference>
<keyword evidence="2 5" id="KW-0436">Ligase</keyword>
<dbReference type="Gene3D" id="3.30.300.30">
    <property type="match status" value="1"/>
</dbReference>
<dbReference type="PANTHER" id="PTHR43201:SF5">
    <property type="entry name" value="MEDIUM-CHAIN ACYL-COA LIGASE ACSF2, MITOCHONDRIAL"/>
    <property type="match status" value="1"/>
</dbReference>
<feature type="domain" description="AMP-binding enzyme C-terminal" evidence="4">
    <location>
        <begin position="451"/>
        <end position="527"/>
    </location>
</feature>
<sequence>MIGAAGFRRDTGGWQTRWDPERARRAVRDGDWSNRTIADFAADRVAATPDRVLLFDGDHALTCRDLHDRACRLAGYFDAIGLAPGQVVSFQLPNWWECSVINLAAAMTGVVVNPIVPINRDAEVTFMLGESRSRLMFVPATFRGFDYAAMMARIAPDLPAAPEVIIVRGAAEGCPTFDAILAGEPLTTARQVDPDAVKLLMYTSGTTGRPKGVLHSHNSIGADSIKMAAAMALGASDVTFSPSPVTHVSGFLWALNGPWIIDVPAVTVDIWEPERALDLVKAHRCTFMLGATPFLQDFLAVARVRNEAVPSLRYFLCGGASVPPELILDAARQFPNCIPFRTFGATEVPTMTAGPASRDGLRLAAETDGRLLHCEVKIVDAGPDGEGEILARELSMALGYARPEDNEDAYDDEGFFRTGDLGRLVEGDHIVCTGRKKDLIIRAGENISAREIEDVLFASPLIAEVAVVSMPSRRTGEAICAFIVPADDASIDLGDVIDLVSAAGLARQKTPEHLMLVRDLPKTASGKVRKDQLRLIAAGEVLEKEQAS</sequence>
<dbReference type="GO" id="GO:0031956">
    <property type="term" value="F:medium-chain fatty acid-CoA ligase activity"/>
    <property type="evidence" value="ECO:0007669"/>
    <property type="project" value="TreeGrafter"/>
</dbReference>
<dbReference type="GO" id="GO:0006631">
    <property type="term" value="P:fatty acid metabolic process"/>
    <property type="evidence" value="ECO:0007669"/>
    <property type="project" value="TreeGrafter"/>
</dbReference>
<dbReference type="SUPFAM" id="SSF56801">
    <property type="entry name" value="Acetyl-CoA synthetase-like"/>
    <property type="match status" value="1"/>
</dbReference>
<feature type="domain" description="AMP-dependent synthetase/ligase" evidence="3">
    <location>
        <begin position="43"/>
        <end position="400"/>
    </location>
</feature>
<comment type="similarity">
    <text evidence="1">Belongs to the ATP-dependent AMP-binding enzyme family.</text>
</comment>
<dbReference type="InterPro" id="IPR045851">
    <property type="entry name" value="AMP-bd_C_sf"/>
</dbReference>
<dbReference type="InterPro" id="IPR000873">
    <property type="entry name" value="AMP-dep_synth/lig_dom"/>
</dbReference>
<dbReference type="Proteomes" id="UP000238954">
    <property type="component" value="Chromosome"/>
</dbReference>
<dbReference type="PANTHER" id="PTHR43201">
    <property type="entry name" value="ACYL-COA SYNTHETASE"/>
    <property type="match status" value="1"/>
</dbReference>
<evidence type="ECO:0000259" key="3">
    <source>
        <dbReference type="Pfam" id="PF00501"/>
    </source>
</evidence>
<accession>A0A2S8B3W5</accession>
<evidence type="ECO:0000256" key="2">
    <source>
        <dbReference type="ARBA" id="ARBA00022598"/>
    </source>
</evidence>
<organism evidence="5 6">
    <name type="scientific">Sphingopyxis lindanitolerans</name>
    <dbReference type="NCBI Taxonomy" id="2054227"/>
    <lineage>
        <taxon>Bacteria</taxon>
        <taxon>Pseudomonadati</taxon>
        <taxon>Pseudomonadota</taxon>
        <taxon>Alphaproteobacteria</taxon>
        <taxon>Sphingomonadales</taxon>
        <taxon>Sphingomonadaceae</taxon>
        <taxon>Sphingopyxis</taxon>
    </lineage>
</organism>
<dbReference type="Pfam" id="PF00501">
    <property type="entry name" value="AMP-binding"/>
    <property type="match status" value="1"/>
</dbReference>
<protein>
    <submittedName>
        <fullName evidence="5">Cyclohexanecarboxylate-CoA ligase</fullName>
    </submittedName>
</protein>
<evidence type="ECO:0000313" key="5">
    <source>
        <dbReference type="EMBL" id="PQM26959.1"/>
    </source>
</evidence>
<dbReference type="EMBL" id="PHFW01000003">
    <property type="protein sequence ID" value="PQM26959.1"/>
    <property type="molecule type" value="Genomic_DNA"/>
</dbReference>
<gene>
    <name evidence="5" type="ORF">CVO77_18485</name>
</gene>
<dbReference type="OrthoDB" id="9803968at2"/>
<dbReference type="InterPro" id="IPR025110">
    <property type="entry name" value="AMP-bd_C"/>
</dbReference>
<reference evidence="6" key="1">
    <citation type="submission" date="2017-11" db="EMBL/GenBank/DDBJ databases">
        <title>The complete genome sequence of Sphingopyxis pomeranensis sp. nov. strain WS5A3p.</title>
        <authorList>
            <person name="Kaminski M.A."/>
        </authorList>
    </citation>
    <scope>NUCLEOTIDE SEQUENCE [LARGE SCALE GENOMIC DNA]</scope>
    <source>
        <strain evidence="6">WS5A3p</strain>
    </source>
</reference>
<dbReference type="Gene3D" id="3.40.50.12780">
    <property type="entry name" value="N-terminal domain of ligase-like"/>
    <property type="match status" value="1"/>
</dbReference>
<keyword evidence="6" id="KW-1185">Reference proteome</keyword>
<dbReference type="Pfam" id="PF13193">
    <property type="entry name" value="AMP-binding_C"/>
    <property type="match status" value="1"/>
</dbReference>
<evidence type="ECO:0000313" key="6">
    <source>
        <dbReference type="Proteomes" id="UP000238954"/>
    </source>
</evidence>
<dbReference type="InterPro" id="IPR020845">
    <property type="entry name" value="AMP-binding_CS"/>
</dbReference>
<dbReference type="RefSeq" id="WP_106000329.1">
    <property type="nucleotide sequence ID" value="NZ_CM009578.1"/>
</dbReference>
<evidence type="ECO:0000259" key="4">
    <source>
        <dbReference type="Pfam" id="PF13193"/>
    </source>
</evidence>
<dbReference type="AlphaFoldDB" id="A0A2S8B3W5"/>
<name>A0A2S8B3W5_9SPHN</name>
<proteinExistence type="inferred from homology"/>
<dbReference type="PROSITE" id="PS00455">
    <property type="entry name" value="AMP_BINDING"/>
    <property type="match status" value="1"/>
</dbReference>